<dbReference type="InterPro" id="IPR003777">
    <property type="entry name" value="XdhC_CoxI"/>
</dbReference>
<dbReference type="Proteomes" id="UP001595721">
    <property type="component" value="Unassembled WGS sequence"/>
</dbReference>
<organism evidence="3 4">
    <name type="scientific">Paracoccus mangrovi</name>
    <dbReference type="NCBI Taxonomy" id="1715645"/>
    <lineage>
        <taxon>Bacteria</taxon>
        <taxon>Pseudomonadati</taxon>
        <taxon>Pseudomonadota</taxon>
        <taxon>Alphaproteobacteria</taxon>
        <taxon>Rhodobacterales</taxon>
        <taxon>Paracoccaceae</taxon>
        <taxon>Paracoccus</taxon>
    </lineage>
</organism>
<dbReference type="EMBL" id="JBHRXJ010000002">
    <property type="protein sequence ID" value="MFC3527221.1"/>
    <property type="molecule type" value="Genomic_DNA"/>
</dbReference>
<evidence type="ECO:0000259" key="2">
    <source>
        <dbReference type="Pfam" id="PF13478"/>
    </source>
</evidence>
<protein>
    <submittedName>
        <fullName evidence="3">XdhC family protein</fullName>
    </submittedName>
</protein>
<dbReference type="Gene3D" id="3.40.50.720">
    <property type="entry name" value="NAD(P)-binding Rossmann-like Domain"/>
    <property type="match status" value="1"/>
</dbReference>
<dbReference type="Pfam" id="PF13478">
    <property type="entry name" value="XdhC_C"/>
    <property type="match status" value="1"/>
</dbReference>
<dbReference type="RefSeq" id="WP_377742634.1">
    <property type="nucleotide sequence ID" value="NZ_JBHRXJ010000002.1"/>
</dbReference>
<accession>A0ABV7R4U6</accession>
<proteinExistence type="predicted"/>
<dbReference type="InterPro" id="IPR027051">
    <property type="entry name" value="XdhC_Rossmann_dom"/>
</dbReference>
<name>A0ABV7R4U6_9RHOB</name>
<dbReference type="Pfam" id="PF02625">
    <property type="entry name" value="XdhC_CoxI"/>
    <property type="match status" value="1"/>
</dbReference>
<dbReference type="PANTHER" id="PTHR30388">
    <property type="entry name" value="ALDEHYDE OXIDOREDUCTASE MOLYBDENUM COFACTOR ASSEMBLY PROTEIN"/>
    <property type="match status" value="1"/>
</dbReference>
<evidence type="ECO:0000259" key="1">
    <source>
        <dbReference type="Pfam" id="PF02625"/>
    </source>
</evidence>
<keyword evidence="4" id="KW-1185">Reference proteome</keyword>
<sequence>MTHAPPLDLTGARASSRVVAICETDTPLCAALGSGRAALAVICGVDGPSYRPLGAMMVVDENGRAHGNLSSGCIERDVILHARQALADGRVRQLRYGAGSPFRDLALPCGGGLDILVLPDPDRDTLAQAAAMLDRRQGAMLLLGPLMLHIQPRLRFAVLGAGPEAHCFAVLAAAAGYPVETFSPDPATLRGLENGHALDRPRWPERLRPDPRTAVTLFFHDHDWEPPLLQAALSSPALYVGAQGSLRAHQARCDALSALGLSGDRIARLASPFGLVPSARDPRTLAASVLAQVLDRARLA</sequence>
<feature type="domain" description="XdhC Rossmann" evidence="2">
    <location>
        <begin position="157"/>
        <end position="293"/>
    </location>
</feature>
<reference evidence="4" key="1">
    <citation type="journal article" date="2019" name="Int. J. Syst. Evol. Microbiol.">
        <title>The Global Catalogue of Microorganisms (GCM) 10K type strain sequencing project: providing services to taxonomists for standard genome sequencing and annotation.</title>
        <authorList>
            <consortium name="The Broad Institute Genomics Platform"/>
            <consortium name="The Broad Institute Genome Sequencing Center for Infectious Disease"/>
            <person name="Wu L."/>
            <person name="Ma J."/>
        </authorList>
    </citation>
    <scope>NUCLEOTIDE SEQUENCE [LARGE SCALE GENOMIC DNA]</scope>
    <source>
        <strain evidence="4">KCTC 42899</strain>
    </source>
</reference>
<evidence type="ECO:0000313" key="3">
    <source>
        <dbReference type="EMBL" id="MFC3527221.1"/>
    </source>
</evidence>
<gene>
    <name evidence="3" type="ORF">ACFOMH_03475</name>
</gene>
<evidence type="ECO:0000313" key="4">
    <source>
        <dbReference type="Proteomes" id="UP001595721"/>
    </source>
</evidence>
<dbReference type="InterPro" id="IPR052698">
    <property type="entry name" value="MoCofactor_Util/Proc"/>
</dbReference>
<feature type="domain" description="XdhC- CoxI" evidence="1">
    <location>
        <begin position="36"/>
        <end position="97"/>
    </location>
</feature>
<comment type="caution">
    <text evidence="3">The sequence shown here is derived from an EMBL/GenBank/DDBJ whole genome shotgun (WGS) entry which is preliminary data.</text>
</comment>
<dbReference type="PANTHER" id="PTHR30388:SF4">
    <property type="entry name" value="MOLYBDENUM COFACTOR INSERTION CHAPERONE PAOD"/>
    <property type="match status" value="1"/>
</dbReference>